<evidence type="ECO:0000313" key="3">
    <source>
        <dbReference type="Proteomes" id="UP000572268"/>
    </source>
</evidence>
<comment type="caution">
    <text evidence="2">The sequence shown here is derived from an EMBL/GenBank/DDBJ whole genome shotgun (WGS) entry which is preliminary data.</text>
</comment>
<reference evidence="2 3" key="1">
    <citation type="submission" date="2020-04" db="EMBL/GenBank/DDBJ databases">
        <title>Perkinsus olseni comparative genomics.</title>
        <authorList>
            <person name="Bogema D.R."/>
        </authorList>
    </citation>
    <scope>NUCLEOTIDE SEQUENCE [LARGE SCALE GENOMIC DNA]</scope>
    <source>
        <strain evidence="2">ATCC PRA-31</strain>
    </source>
</reference>
<feature type="region of interest" description="Disordered" evidence="1">
    <location>
        <begin position="84"/>
        <end position="108"/>
    </location>
</feature>
<feature type="compositionally biased region" description="Polar residues" evidence="1">
    <location>
        <begin position="246"/>
        <end position="265"/>
    </location>
</feature>
<feature type="region of interest" description="Disordered" evidence="1">
    <location>
        <begin position="210"/>
        <end position="268"/>
    </location>
</feature>
<dbReference type="Proteomes" id="UP000572268">
    <property type="component" value="Unassembled WGS sequence"/>
</dbReference>
<dbReference type="EMBL" id="JABANN010000033">
    <property type="protein sequence ID" value="KAF4674288.1"/>
    <property type="molecule type" value="Genomic_DNA"/>
</dbReference>
<sequence>MNCAKFASATPVTKFALWSLSVKIVLHSAVRPLDALRGVCTARHVSATGWIGSIMAWNNDVSLTAASQWDKADDPTVVLDLPFDTPPTTPTIPPPPQQQQLSQGQGLELPASPCGTLSTCSSSDVACGMSSPPYGALPPLSALEGPTGPFPSTPTETPCFLGAGLTSTGLSDAFAESMENSAASTQEPGLDALSRIIAARCVDPLTLPRAAVQDTTEDQGPAPKRAKVAESQQQSNGASVWGSGLVSPSGTDLPTTSRPSSQTGGLSPYMMLNSLRKKEYAAPPGVWKNSGGYISTVYVNKRRIYGPLRKTLAESVRDREEMLIAKENHASEEEIRELVAALKEINGGSSRGSSKGRRHRKTRKSTKATKSGSGRSTTTPSATSTTSGSSIASGSEAGLFPTIPESDPGASGTEGFPSLAARFQNENYFGGFSPDSFGFGQY</sequence>
<organism evidence="2 3">
    <name type="scientific">Perkinsus olseni</name>
    <name type="common">Perkinsus atlanticus</name>
    <dbReference type="NCBI Taxonomy" id="32597"/>
    <lineage>
        <taxon>Eukaryota</taxon>
        <taxon>Sar</taxon>
        <taxon>Alveolata</taxon>
        <taxon>Perkinsozoa</taxon>
        <taxon>Perkinsea</taxon>
        <taxon>Perkinsida</taxon>
        <taxon>Perkinsidae</taxon>
        <taxon>Perkinsus</taxon>
    </lineage>
</organism>
<feature type="compositionally biased region" description="Low complexity" evidence="1">
    <location>
        <begin position="368"/>
        <end position="398"/>
    </location>
</feature>
<evidence type="ECO:0000313" key="2">
    <source>
        <dbReference type="EMBL" id="KAF4674288.1"/>
    </source>
</evidence>
<protein>
    <recommendedName>
        <fullName evidence="4">Intraflagellar transport protein 56</fullName>
    </recommendedName>
</protein>
<feature type="compositionally biased region" description="Basic residues" evidence="1">
    <location>
        <begin position="354"/>
        <end position="367"/>
    </location>
</feature>
<gene>
    <name evidence="2" type="ORF">FOL46_005464</name>
</gene>
<proteinExistence type="predicted"/>
<accession>A0A7J6MRQ5</accession>
<dbReference type="AlphaFoldDB" id="A0A7J6MRQ5"/>
<name>A0A7J6MRQ5_PEROL</name>
<feature type="compositionally biased region" description="Pro residues" evidence="1">
    <location>
        <begin position="84"/>
        <end position="97"/>
    </location>
</feature>
<feature type="region of interest" description="Disordered" evidence="1">
    <location>
        <begin position="346"/>
        <end position="418"/>
    </location>
</feature>
<evidence type="ECO:0008006" key="4">
    <source>
        <dbReference type="Google" id="ProtNLM"/>
    </source>
</evidence>
<evidence type="ECO:0000256" key="1">
    <source>
        <dbReference type="SAM" id="MobiDB-lite"/>
    </source>
</evidence>